<keyword evidence="5" id="KW-0328">Glycosyltransferase</keyword>
<sequence length="391" mass="42985">MDKVRALSIKGRSRSRSTSRRKKIKMKNIDYSLLCAILVLLVIGIIMVYSSSSYYALYQKDVYNSDFYFFKEITWSVVGIIGMLVTMSIDYHIYKRWTPWIVLITLGLLVVVLFAGADINGAVRWIRLGPLSFQPSELAKYVVVLYLALLIDQRKGKIKKFAEGTIFYLAIAGVFALLILLEKNLSITAIVMMVAFVMILAGGAKISHLLSLIPMGLAAGMGLIFIESYRLKRLTSFLNPWADTSGDSYQLIQSLYALGSGGLFGVGLGNSRQKALFMPEPHNDFIFAIIGEELGLIGCIFIICLFIFIAIKGTSIAVKARDNYGYLLAIGIISVISIQAIINIAVVTGSMPVTGVPMPLISYGGTSLVFNLSAIGILLNISRQGKEEELN</sequence>
<evidence type="ECO:0000256" key="22">
    <source>
        <dbReference type="SAM" id="Phobius"/>
    </source>
</evidence>
<organism evidence="23 24">
    <name type="scientific">Clostridium sartagoforme AAU1</name>
    <dbReference type="NCBI Taxonomy" id="1202534"/>
    <lineage>
        <taxon>Bacteria</taxon>
        <taxon>Bacillati</taxon>
        <taxon>Bacillota</taxon>
        <taxon>Clostridia</taxon>
        <taxon>Eubacteriales</taxon>
        <taxon>Clostridiaceae</taxon>
        <taxon>Clostridium</taxon>
    </lineage>
</organism>
<keyword evidence="7 22" id="KW-0812">Transmembrane</keyword>
<evidence type="ECO:0000256" key="20">
    <source>
        <dbReference type="ARBA" id="ARBA00049902"/>
    </source>
</evidence>
<dbReference type="GO" id="GO:0051301">
    <property type="term" value="P:cell division"/>
    <property type="evidence" value="ECO:0007669"/>
    <property type="project" value="UniProtKB-KW"/>
</dbReference>
<dbReference type="GO" id="GO:0015648">
    <property type="term" value="F:lipid-linked peptidoglycan transporter activity"/>
    <property type="evidence" value="ECO:0007669"/>
    <property type="project" value="TreeGrafter"/>
</dbReference>
<evidence type="ECO:0000256" key="16">
    <source>
        <dbReference type="ARBA" id="ARBA00038053"/>
    </source>
</evidence>
<dbReference type="EC" id="2.4.99.28" evidence="19"/>
<dbReference type="AlphaFoldDB" id="R9BVG1"/>
<evidence type="ECO:0000256" key="8">
    <source>
        <dbReference type="ARBA" id="ARBA00022960"/>
    </source>
</evidence>
<proteinExistence type="inferred from homology"/>
<keyword evidence="13" id="KW-0961">Cell wall biogenesis/degradation</keyword>
<dbReference type="InterPro" id="IPR013438">
    <property type="entry name" value="SpoVE"/>
</dbReference>
<dbReference type="EMBL" id="ASRV01000187">
    <property type="protein sequence ID" value="EOR20695.1"/>
    <property type="molecule type" value="Genomic_DNA"/>
</dbReference>
<evidence type="ECO:0000256" key="1">
    <source>
        <dbReference type="ARBA" id="ARBA00004651"/>
    </source>
</evidence>
<feature type="transmembrane region" description="Helical" evidence="22">
    <location>
        <begin position="131"/>
        <end position="149"/>
    </location>
</feature>
<evidence type="ECO:0000256" key="7">
    <source>
        <dbReference type="ARBA" id="ARBA00022692"/>
    </source>
</evidence>
<name>R9BVG1_9CLOT</name>
<feature type="transmembrane region" description="Helical" evidence="22">
    <location>
        <begin position="323"/>
        <end position="348"/>
    </location>
</feature>
<evidence type="ECO:0000256" key="6">
    <source>
        <dbReference type="ARBA" id="ARBA00022679"/>
    </source>
</evidence>
<keyword evidence="24" id="KW-1185">Reference proteome</keyword>
<comment type="subcellular location">
    <subcellularLocation>
        <location evidence="1">Cell membrane</location>
        <topology evidence="1">Multi-pass membrane protein</topology>
    </subcellularLocation>
</comment>
<comment type="catalytic activity">
    <reaction evidence="20">
        <text>[GlcNAc-(1-&gt;4)-Mur2Ac(oyl-L-Ala-gamma-D-Glu-L-Lys-D-Ala-D-Ala)](n)-di-trans,octa-cis-undecaprenyl diphosphate + beta-D-GlcNAc-(1-&gt;4)-Mur2Ac(oyl-L-Ala-gamma-D-Glu-L-Lys-D-Ala-D-Ala)-di-trans,octa-cis-undecaprenyl diphosphate = [GlcNAc-(1-&gt;4)-Mur2Ac(oyl-L-Ala-gamma-D-Glu-L-Lys-D-Ala-D-Ala)](n+1)-di-trans,octa-cis-undecaprenyl diphosphate + di-trans,octa-cis-undecaprenyl diphosphate + H(+)</text>
        <dbReference type="Rhea" id="RHEA:23708"/>
        <dbReference type="Rhea" id="RHEA-COMP:9602"/>
        <dbReference type="Rhea" id="RHEA-COMP:9603"/>
        <dbReference type="ChEBI" id="CHEBI:15378"/>
        <dbReference type="ChEBI" id="CHEBI:58405"/>
        <dbReference type="ChEBI" id="CHEBI:60033"/>
        <dbReference type="ChEBI" id="CHEBI:78435"/>
        <dbReference type="EC" id="2.4.99.28"/>
    </reaction>
</comment>
<feature type="transmembrane region" description="Helical" evidence="22">
    <location>
        <begin position="285"/>
        <end position="311"/>
    </location>
</feature>
<dbReference type="GO" id="GO:0009252">
    <property type="term" value="P:peptidoglycan biosynthetic process"/>
    <property type="evidence" value="ECO:0007669"/>
    <property type="project" value="UniProtKB-KW"/>
</dbReference>
<dbReference type="PANTHER" id="PTHR30474:SF2">
    <property type="entry name" value="PEPTIDOGLYCAN GLYCOSYLTRANSFERASE FTSW-RELATED"/>
    <property type="match status" value="1"/>
</dbReference>
<reference evidence="23 24" key="1">
    <citation type="submission" date="2013-03" db="EMBL/GenBank/DDBJ databases">
        <title>Whole genome shotgun sequencing of Clostridium sartagoforme AAU1.</title>
        <authorList>
            <person name="Joshi C.G."/>
            <person name="Duggirala S.M."/>
            <person name="Nathani N.M."/>
            <person name="Bhatt V.D."/>
            <person name="Patel A.K."/>
            <person name="Pandya P.R."/>
            <person name="KaPatel J.A."/>
        </authorList>
    </citation>
    <scope>NUCLEOTIDE SEQUENCE [LARGE SCALE GENOMIC DNA]</scope>
    <source>
        <strain evidence="23 24">AAU1</strain>
    </source>
</reference>
<evidence type="ECO:0000256" key="14">
    <source>
        <dbReference type="ARBA" id="ARBA00032370"/>
    </source>
</evidence>
<dbReference type="Pfam" id="PF01098">
    <property type="entry name" value="FTSW_RODA_SPOVE"/>
    <property type="match status" value="1"/>
</dbReference>
<evidence type="ECO:0000313" key="23">
    <source>
        <dbReference type="EMBL" id="EOR20695.1"/>
    </source>
</evidence>
<comment type="similarity">
    <text evidence="16">Belongs to the SEDS family. FtsW subfamily.</text>
</comment>
<evidence type="ECO:0000256" key="11">
    <source>
        <dbReference type="ARBA" id="ARBA00023136"/>
    </source>
</evidence>
<dbReference type="GO" id="GO:0071555">
    <property type="term" value="P:cell wall organization"/>
    <property type="evidence" value="ECO:0007669"/>
    <property type="project" value="UniProtKB-KW"/>
</dbReference>
<evidence type="ECO:0000256" key="4">
    <source>
        <dbReference type="ARBA" id="ARBA00022618"/>
    </source>
</evidence>
<dbReference type="GO" id="GO:0008360">
    <property type="term" value="P:regulation of cell shape"/>
    <property type="evidence" value="ECO:0007669"/>
    <property type="project" value="UniProtKB-KW"/>
</dbReference>
<evidence type="ECO:0000256" key="10">
    <source>
        <dbReference type="ARBA" id="ARBA00022989"/>
    </source>
</evidence>
<dbReference type="InterPro" id="IPR001182">
    <property type="entry name" value="FtsW/RodA"/>
</dbReference>
<dbReference type="OrthoDB" id="9812661at2"/>
<keyword evidence="9" id="KW-0573">Peptidoglycan synthesis</keyword>
<dbReference type="GO" id="GO:0005886">
    <property type="term" value="C:plasma membrane"/>
    <property type="evidence" value="ECO:0007669"/>
    <property type="project" value="UniProtKB-SubCell"/>
</dbReference>
<dbReference type="PATRIC" id="fig|1202534.3.peg.3125"/>
<evidence type="ECO:0000313" key="24">
    <source>
        <dbReference type="Proteomes" id="UP000013988"/>
    </source>
</evidence>
<feature type="transmembrane region" description="Helical" evidence="22">
    <location>
        <begin position="100"/>
        <end position="119"/>
    </location>
</feature>
<dbReference type="Proteomes" id="UP000013988">
    <property type="component" value="Unassembled WGS sequence"/>
</dbReference>
<keyword evidence="11 22" id="KW-0472">Membrane</keyword>
<feature type="transmembrane region" description="Helical" evidence="22">
    <location>
        <begin position="209"/>
        <end position="226"/>
    </location>
</feature>
<feature type="transmembrane region" description="Helical" evidence="22">
    <location>
        <begin position="29"/>
        <end position="49"/>
    </location>
</feature>
<evidence type="ECO:0000256" key="17">
    <source>
        <dbReference type="ARBA" id="ARBA00041185"/>
    </source>
</evidence>
<evidence type="ECO:0000256" key="3">
    <source>
        <dbReference type="ARBA" id="ARBA00022475"/>
    </source>
</evidence>
<feature type="transmembrane region" description="Helical" evidence="22">
    <location>
        <begin position="360"/>
        <end position="381"/>
    </location>
</feature>
<dbReference type="GO" id="GO:0008955">
    <property type="term" value="F:peptidoglycan glycosyltransferase activity"/>
    <property type="evidence" value="ECO:0007669"/>
    <property type="project" value="UniProtKB-EC"/>
</dbReference>
<comment type="function">
    <text evidence="21">Peptidoglycan polymerase that is essential for cell division.</text>
</comment>
<accession>R9BVG1</accession>
<evidence type="ECO:0000256" key="15">
    <source>
        <dbReference type="ARBA" id="ARBA00033270"/>
    </source>
</evidence>
<feature type="transmembrane region" description="Helical" evidence="22">
    <location>
        <begin position="185"/>
        <end position="202"/>
    </location>
</feature>
<keyword evidence="8" id="KW-0133">Cell shape</keyword>
<dbReference type="GO" id="GO:0032153">
    <property type="term" value="C:cell division site"/>
    <property type="evidence" value="ECO:0007669"/>
    <property type="project" value="TreeGrafter"/>
</dbReference>
<keyword evidence="12" id="KW-0131">Cell cycle</keyword>
<keyword evidence="4" id="KW-0132">Cell division</keyword>
<evidence type="ECO:0000256" key="12">
    <source>
        <dbReference type="ARBA" id="ARBA00023306"/>
    </source>
</evidence>
<comment type="pathway">
    <text evidence="2">Cell wall biogenesis; peptidoglycan biosynthesis.</text>
</comment>
<evidence type="ECO:0000256" key="9">
    <source>
        <dbReference type="ARBA" id="ARBA00022984"/>
    </source>
</evidence>
<dbReference type="InterPro" id="IPR013437">
    <property type="entry name" value="FtsW"/>
</dbReference>
<feature type="transmembrane region" description="Helical" evidence="22">
    <location>
        <begin position="73"/>
        <end position="93"/>
    </location>
</feature>
<evidence type="ECO:0000256" key="13">
    <source>
        <dbReference type="ARBA" id="ARBA00023316"/>
    </source>
</evidence>
<evidence type="ECO:0000256" key="2">
    <source>
        <dbReference type="ARBA" id="ARBA00004752"/>
    </source>
</evidence>
<protein>
    <recommendedName>
        <fullName evidence="17">Probable peptidoglycan glycosyltransferase FtsW</fullName>
        <ecNumber evidence="19">2.4.99.28</ecNumber>
    </recommendedName>
    <alternativeName>
        <fullName evidence="18">Cell division protein FtsW</fullName>
    </alternativeName>
    <alternativeName>
        <fullName evidence="15">Cell wall polymerase</fullName>
    </alternativeName>
    <alternativeName>
        <fullName evidence="14">Peptidoglycan polymerase</fullName>
    </alternativeName>
</protein>
<dbReference type="RefSeq" id="WP_016208411.1">
    <property type="nucleotide sequence ID" value="NZ_ASRV01000187.1"/>
</dbReference>
<feature type="transmembrane region" description="Helical" evidence="22">
    <location>
        <begin position="161"/>
        <end position="179"/>
    </location>
</feature>
<dbReference type="NCBIfam" id="TIGR02615">
    <property type="entry name" value="spoVE"/>
    <property type="match status" value="1"/>
</dbReference>
<evidence type="ECO:0000256" key="21">
    <source>
        <dbReference type="ARBA" id="ARBA00049966"/>
    </source>
</evidence>
<keyword evidence="3" id="KW-1003">Cell membrane</keyword>
<evidence type="ECO:0000256" key="18">
    <source>
        <dbReference type="ARBA" id="ARBA00041418"/>
    </source>
</evidence>
<dbReference type="PANTHER" id="PTHR30474">
    <property type="entry name" value="CELL CYCLE PROTEIN"/>
    <property type="match status" value="1"/>
</dbReference>
<gene>
    <name evidence="23" type="ORF">A500_15775</name>
</gene>
<keyword evidence="10 22" id="KW-1133">Transmembrane helix</keyword>
<keyword evidence="6" id="KW-0808">Transferase</keyword>
<evidence type="ECO:0000256" key="19">
    <source>
        <dbReference type="ARBA" id="ARBA00044770"/>
    </source>
</evidence>
<dbReference type="NCBIfam" id="TIGR02614">
    <property type="entry name" value="ftsW"/>
    <property type="match status" value="1"/>
</dbReference>
<evidence type="ECO:0000256" key="5">
    <source>
        <dbReference type="ARBA" id="ARBA00022676"/>
    </source>
</evidence>
<comment type="caution">
    <text evidence="23">The sequence shown here is derived from an EMBL/GenBank/DDBJ whole genome shotgun (WGS) entry which is preliminary data.</text>
</comment>